<dbReference type="EMBL" id="CAJVQB010001061">
    <property type="protein sequence ID" value="CAG8519118.1"/>
    <property type="molecule type" value="Genomic_DNA"/>
</dbReference>
<reference evidence="2 3" key="1">
    <citation type="submission" date="2021-06" db="EMBL/GenBank/DDBJ databases">
        <authorList>
            <person name="Kallberg Y."/>
            <person name="Tangrot J."/>
            <person name="Rosling A."/>
        </authorList>
    </citation>
    <scope>NUCLEOTIDE SEQUENCE [LARGE SCALE GENOMIC DNA]</scope>
    <source>
        <strain evidence="2 3">120-4 pot B 10/14</strain>
    </source>
</reference>
<evidence type="ECO:0000256" key="1">
    <source>
        <dbReference type="SAM" id="MobiDB-lite"/>
    </source>
</evidence>
<protein>
    <submittedName>
        <fullName evidence="2">6800_t:CDS:1</fullName>
    </submittedName>
</protein>
<organism evidence="2 3">
    <name type="scientific">Gigaspora margarita</name>
    <dbReference type="NCBI Taxonomy" id="4874"/>
    <lineage>
        <taxon>Eukaryota</taxon>
        <taxon>Fungi</taxon>
        <taxon>Fungi incertae sedis</taxon>
        <taxon>Mucoromycota</taxon>
        <taxon>Glomeromycotina</taxon>
        <taxon>Glomeromycetes</taxon>
        <taxon>Diversisporales</taxon>
        <taxon>Gigasporaceae</taxon>
        <taxon>Gigaspora</taxon>
    </lineage>
</organism>
<feature type="region of interest" description="Disordered" evidence="1">
    <location>
        <begin position="203"/>
        <end position="255"/>
    </location>
</feature>
<evidence type="ECO:0000313" key="3">
    <source>
        <dbReference type="Proteomes" id="UP000789901"/>
    </source>
</evidence>
<feature type="compositionally biased region" description="Basic and acidic residues" evidence="1">
    <location>
        <begin position="219"/>
        <end position="234"/>
    </location>
</feature>
<gene>
    <name evidence="2" type="ORF">GMARGA_LOCUS3063</name>
</gene>
<accession>A0ABM8W3Z8</accession>
<feature type="compositionally biased region" description="Polar residues" evidence="1">
    <location>
        <begin position="235"/>
        <end position="245"/>
    </location>
</feature>
<comment type="caution">
    <text evidence="2">The sequence shown here is derived from an EMBL/GenBank/DDBJ whole genome shotgun (WGS) entry which is preliminary data.</text>
</comment>
<dbReference type="Proteomes" id="UP000789901">
    <property type="component" value="Unassembled WGS sequence"/>
</dbReference>
<evidence type="ECO:0000313" key="2">
    <source>
        <dbReference type="EMBL" id="CAG8519118.1"/>
    </source>
</evidence>
<sequence length="255" mass="28752">MVSHVSLLVVIISVKNSHLCSNGLAKYKLTKELSQIVKFKYFFSTDQPFQTFANSDIVFISGKYIVENMEPCFTITYSSIIDSGNPNCEFDMSNIPITISHYMYFVTVNCDPKRVKEFVHFGIEMIEYNSVTSKSNALILKYDPPILYLDILNFQSLFILNNANATSIIDIIDDDIDSTATKLIKKDFGLFKTLAKAVNTDVEIGPSHDKNKSHTAVKSNDESNEKQTDNENNEKPTNSTASKNSQDNEKQENNP</sequence>
<feature type="compositionally biased region" description="Basic and acidic residues" evidence="1">
    <location>
        <begin position="246"/>
        <end position="255"/>
    </location>
</feature>
<proteinExistence type="predicted"/>
<keyword evidence="3" id="KW-1185">Reference proteome</keyword>
<name>A0ABM8W3Z8_GIGMA</name>